<accession>A0A8A4ZSK0</accession>
<feature type="chain" id="PRO_5032500559" evidence="2">
    <location>
        <begin position="35"/>
        <end position="160"/>
    </location>
</feature>
<feature type="signal peptide" evidence="2">
    <location>
        <begin position="1"/>
        <end position="34"/>
    </location>
</feature>
<feature type="region of interest" description="Disordered" evidence="1">
    <location>
        <begin position="77"/>
        <end position="100"/>
    </location>
</feature>
<evidence type="ECO:0000313" key="3">
    <source>
        <dbReference type="EMBL" id="QTE34441.1"/>
    </source>
</evidence>
<sequence length="160" mass="18446">MRNKLRATSGPVFSLYLSFVLLVVLISVSDKAYAKPREERSTGRRSPNNYVRKGGCASFGHSCFGGHGKRFDSTMRHETLQESGSQRFQESNVPSANDDNELFYVLPNDEFRERSDRSLPFVRTRKDTQQFDPYPLSSLLNQWIASHRRLHRTETDITNK</sequence>
<keyword evidence="2" id="KW-0732">Signal</keyword>
<organism evidence="3">
    <name type="scientific">Cataglyphis nodus</name>
    <dbReference type="NCBI Taxonomy" id="606565"/>
    <lineage>
        <taxon>Eukaryota</taxon>
        <taxon>Metazoa</taxon>
        <taxon>Ecdysozoa</taxon>
        <taxon>Arthropoda</taxon>
        <taxon>Hexapoda</taxon>
        <taxon>Insecta</taxon>
        <taxon>Pterygota</taxon>
        <taxon>Neoptera</taxon>
        <taxon>Endopterygota</taxon>
        <taxon>Hymenoptera</taxon>
        <taxon>Apocrita</taxon>
        <taxon>Aculeata</taxon>
        <taxon>Formicoidea</taxon>
        <taxon>Formicidae</taxon>
        <taxon>Formicinae</taxon>
        <taxon>Cataglyphis</taxon>
    </lineage>
</organism>
<dbReference type="AlphaFoldDB" id="A0A8A4ZSK0"/>
<feature type="compositionally biased region" description="Polar residues" evidence="1">
    <location>
        <begin position="81"/>
        <end position="97"/>
    </location>
</feature>
<evidence type="ECO:0000256" key="2">
    <source>
        <dbReference type="SAM" id="SignalP"/>
    </source>
</evidence>
<name>A0A8A4ZSK0_9HYME</name>
<reference evidence="3" key="1">
    <citation type="journal article" date="2021" name="J. Neurochem.">
        <title>Transcriptomic, peptidomic and mass spectrometry imaging analysis of the brain in the ant Cataglyphis nodus.</title>
        <authorList>
            <person name="Habenstein J."/>
            <person name="Schmitt F."/>
            <person name="Liessem S."/>
            <person name="Ly A."/>
            <person name="Trede D."/>
            <person name="Wegener C."/>
            <person name="Predel R."/>
            <person name="Rossler W."/>
            <person name="Neupert S."/>
        </authorList>
    </citation>
    <scope>NUCLEOTIDE SEQUENCE</scope>
</reference>
<protein>
    <submittedName>
        <fullName evidence="3">CChamide-2a</fullName>
    </submittedName>
</protein>
<dbReference type="EMBL" id="MN996784">
    <property type="protein sequence ID" value="QTE34441.1"/>
    <property type="molecule type" value="mRNA"/>
</dbReference>
<proteinExistence type="evidence at transcript level"/>
<evidence type="ECO:0000256" key="1">
    <source>
        <dbReference type="SAM" id="MobiDB-lite"/>
    </source>
</evidence>